<comment type="caution">
    <text evidence="2">The sequence shown here is derived from an EMBL/GenBank/DDBJ whole genome shotgun (WGS) entry which is preliminary data.</text>
</comment>
<proteinExistence type="predicted"/>
<reference evidence="2" key="1">
    <citation type="submission" date="2023-06" db="EMBL/GenBank/DDBJ databases">
        <title>Genome sequence of Methanosarcinaceae archaeon Ag5.</title>
        <authorList>
            <person name="Protasov E."/>
            <person name="Platt K."/>
            <person name="Poehlein A."/>
            <person name="Daniel R."/>
            <person name="Brune A."/>
        </authorList>
    </citation>
    <scope>NUCLEOTIDE SEQUENCE</scope>
    <source>
        <strain evidence="2">Ag5</strain>
    </source>
</reference>
<name>A0AAE4MK15_9EURY</name>
<dbReference type="InterPro" id="IPR025474">
    <property type="entry name" value="DUF4325"/>
</dbReference>
<feature type="domain" description="DUF4325" evidence="1">
    <location>
        <begin position="24"/>
        <end position="78"/>
    </location>
</feature>
<dbReference type="AlphaFoldDB" id="A0AAE4MK15"/>
<protein>
    <recommendedName>
        <fullName evidence="1">DUF4325 domain-containing protein</fullName>
    </recommendedName>
</protein>
<sequence>MILIKTKDYVSEGFSYGDGEIICSVIDQILERGDSVTVDFTDIDSYTALFFKVSLTEHLSSMTKDEYDSRIRVENLSELGDLVYNQCYRTAVKFYSSTPEEQEMYIQSIRDMMEELGVSE</sequence>
<dbReference type="Proteomes" id="UP001271789">
    <property type="component" value="Unassembled WGS sequence"/>
</dbReference>
<organism evidence="2 3">
    <name type="scientific">Methanolapillus africanus</name>
    <dbReference type="NCBI Taxonomy" id="3028297"/>
    <lineage>
        <taxon>Archaea</taxon>
        <taxon>Methanobacteriati</taxon>
        <taxon>Methanobacteriota</taxon>
        <taxon>Stenosarchaea group</taxon>
        <taxon>Methanomicrobia</taxon>
        <taxon>Methanosarcinales</taxon>
        <taxon>Methanosarcinaceae</taxon>
        <taxon>Methanolapillus</taxon>
    </lineage>
</organism>
<gene>
    <name evidence="2" type="ORF">MsAg5_12340</name>
</gene>
<evidence type="ECO:0000313" key="2">
    <source>
        <dbReference type="EMBL" id="MDV0447349.1"/>
    </source>
</evidence>
<dbReference type="RefSeq" id="WP_338099784.1">
    <property type="nucleotide sequence ID" value="NZ_JAWDKD010000019.1"/>
</dbReference>
<accession>A0AAE4MK15</accession>
<evidence type="ECO:0000259" key="1">
    <source>
        <dbReference type="Pfam" id="PF14213"/>
    </source>
</evidence>
<dbReference type="EMBL" id="JAWDKD010000019">
    <property type="protein sequence ID" value="MDV0447349.1"/>
    <property type="molecule type" value="Genomic_DNA"/>
</dbReference>
<keyword evidence="3" id="KW-1185">Reference proteome</keyword>
<evidence type="ECO:0000313" key="3">
    <source>
        <dbReference type="Proteomes" id="UP001271789"/>
    </source>
</evidence>
<dbReference type="Pfam" id="PF14213">
    <property type="entry name" value="DUF4325"/>
    <property type="match status" value="1"/>
</dbReference>